<dbReference type="Pfam" id="PF00512">
    <property type="entry name" value="HisKA"/>
    <property type="match status" value="1"/>
</dbReference>
<evidence type="ECO:0000256" key="9">
    <source>
        <dbReference type="ARBA" id="ARBA00023012"/>
    </source>
</evidence>
<evidence type="ECO:0000256" key="8">
    <source>
        <dbReference type="ARBA" id="ARBA00022989"/>
    </source>
</evidence>
<evidence type="ECO:0000256" key="3">
    <source>
        <dbReference type="ARBA" id="ARBA00012438"/>
    </source>
</evidence>
<keyword evidence="8 11" id="KW-1133">Transmembrane helix</keyword>
<dbReference type="Gene3D" id="1.10.287.130">
    <property type="match status" value="1"/>
</dbReference>
<keyword evidence="5" id="KW-0808">Transferase</keyword>
<evidence type="ECO:0000256" key="4">
    <source>
        <dbReference type="ARBA" id="ARBA00022553"/>
    </source>
</evidence>
<accession>A0A5C1QKM3</accession>
<keyword evidence="7" id="KW-0418">Kinase</keyword>
<gene>
    <name evidence="14" type="ORF">EXM22_12155</name>
</gene>
<evidence type="ECO:0000256" key="1">
    <source>
        <dbReference type="ARBA" id="ARBA00000085"/>
    </source>
</evidence>
<evidence type="ECO:0000259" key="13">
    <source>
        <dbReference type="PROSITE" id="PS50885"/>
    </source>
</evidence>
<dbReference type="SMART" id="SM00388">
    <property type="entry name" value="HisKA"/>
    <property type="match status" value="1"/>
</dbReference>
<dbReference type="CDD" id="cd00082">
    <property type="entry name" value="HisKA"/>
    <property type="match status" value="1"/>
</dbReference>
<dbReference type="PANTHER" id="PTHR45436">
    <property type="entry name" value="SENSOR HISTIDINE KINASE YKOH"/>
    <property type="match status" value="1"/>
</dbReference>
<evidence type="ECO:0000259" key="12">
    <source>
        <dbReference type="PROSITE" id="PS50109"/>
    </source>
</evidence>
<dbReference type="PANTHER" id="PTHR45436:SF5">
    <property type="entry name" value="SENSOR HISTIDINE KINASE TRCS"/>
    <property type="match status" value="1"/>
</dbReference>
<dbReference type="PRINTS" id="PR00344">
    <property type="entry name" value="BCTRLSENSOR"/>
</dbReference>
<sequence>MSKLTLRLLVFNILLVFFPIGMFLYLDTYEKQLLTGMENSMVQQGRLISASLRNSENLEEDALRLLRNLEGHQDARIRIVDETGHILADSSSPFLLPSQREEGMATVSKISNRDSSLYEELPSSLRDHWLYKTAVYPLNLLKRFISAPAVPLASAEYYSSSTQLLGPEIKAALQGQYGAYTRYSGGGQRSVNLYSALPVFASSGVCGAVLVSRSTYRILTDLYKLRLDMVRVFFLSLFVAGGLSLVLARTITIPVKKLRDQAESFLDHRGRIKGSFLSLKNKDEIGDLSRSLDGISQRLEEYVSFMDGFSSDLSHELKNPVASILNAAELSRDAEAYDRDKLTGIIEKEAGRIQRLIDDLRNISQIDLQIGEESRVTLDVERLVCELIDMKNTRGNRFLFERVPPKDGIVHIRASEARIVQCLVNLMDNAESFSPMNETILVRMEVSDLNVILSVLDRGPGIPEGNLPLLYKRFFSDRFEGDKKNHSGLGLSIVQSIMKAYGGSVSCRNRTGGGAVFSLTFQRSF</sequence>
<dbReference type="InterPro" id="IPR003660">
    <property type="entry name" value="HAMP_dom"/>
</dbReference>
<keyword evidence="15" id="KW-1185">Reference proteome</keyword>
<comment type="subcellular location">
    <subcellularLocation>
        <location evidence="2">Membrane</location>
    </subcellularLocation>
</comment>
<dbReference type="SMART" id="SM00387">
    <property type="entry name" value="HATPase_c"/>
    <property type="match status" value="1"/>
</dbReference>
<keyword evidence="4" id="KW-0597">Phosphoprotein</keyword>
<dbReference type="PROSITE" id="PS50885">
    <property type="entry name" value="HAMP"/>
    <property type="match status" value="1"/>
</dbReference>
<dbReference type="RefSeq" id="WP_149486786.1">
    <property type="nucleotide sequence ID" value="NZ_CP036150.1"/>
</dbReference>
<evidence type="ECO:0000256" key="6">
    <source>
        <dbReference type="ARBA" id="ARBA00022692"/>
    </source>
</evidence>
<dbReference type="OrthoDB" id="9805942at2"/>
<dbReference type="InterPro" id="IPR036097">
    <property type="entry name" value="HisK_dim/P_sf"/>
</dbReference>
<keyword evidence="6 11" id="KW-0812">Transmembrane</keyword>
<evidence type="ECO:0000256" key="11">
    <source>
        <dbReference type="SAM" id="Phobius"/>
    </source>
</evidence>
<dbReference type="InterPro" id="IPR003661">
    <property type="entry name" value="HisK_dim/P_dom"/>
</dbReference>
<dbReference type="PROSITE" id="PS50109">
    <property type="entry name" value="HIS_KIN"/>
    <property type="match status" value="1"/>
</dbReference>
<evidence type="ECO:0000256" key="2">
    <source>
        <dbReference type="ARBA" id="ARBA00004370"/>
    </source>
</evidence>
<dbReference type="InterPro" id="IPR036890">
    <property type="entry name" value="HATPase_C_sf"/>
</dbReference>
<dbReference type="GO" id="GO:0000155">
    <property type="term" value="F:phosphorelay sensor kinase activity"/>
    <property type="evidence" value="ECO:0007669"/>
    <property type="project" value="InterPro"/>
</dbReference>
<protein>
    <recommendedName>
        <fullName evidence="3">histidine kinase</fullName>
        <ecNumber evidence="3">2.7.13.3</ecNumber>
    </recommendedName>
</protein>
<evidence type="ECO:0000313" key="15">
    <source>
        <dbReference type="Proteomes" id="UP000324209"/>
    </source>
</evidence>
<dbReference type="Gene3D" id="6.10.340.10">
    <property type="match status" value="1"/>
</dbReference>
<evidence type="ECO:0000256" key="5">
    <source>
        <dbReference type="ARBA" id="ARBA00022679"/>
    </source>
</evidence>
<dbReference type="Pfam" id="PF02518">
    <property type="entry name" value="HATPase_c"/>
    <property type="match status" value="1"/>
</dbReference>
<name>A0A5C1QKM3_9SPIO</name>
<evidence type="ECO:0000256" key="7">
    <source>
        <dbReference type="ARBA" id="ARBA00022777"/>
    </source>
</evidence>
<dbReference type="Gene3D" id="3.30.565.10">
    <property type="entry name" value="Histidine kinase-like ATPase, C-terminal domain"/>
    <property type="match status" value="1"/>
</dbReference>
<dbReference type="EC" id="2.7.13.3" evidence="3"/>
<proteinExistence type="predicted"/>
<dbReference type="KEGG" id="ock:EXM22_12155"/>
<comment type="catalytic activity">
    <reaction evidence="1">
        <text>ATP + protein L-histidine = ADP + protein N-phospho-L-histidine.</text>
        <dbReference type="EC" id="2.7.13.3"/>
    </reaction>
</comment>
<feature type="transmembrane region" description="Helical" evidence="11">
    <location>
        <begin position="191"/>
        <end position="212"/>
    </location>
</feature>
<keyword evidence="9" id="KW-0902">Two-component regulatory system</keyword>
<feature type="domain" description="Histidine kinase" evidence="12">
    <location>
        <begin position="312"/>
        <end position="525"/>
    </location>
</feature>
<dbReference type="GO" id="GO:0016020">
    <property type="term" value="C:membrane"/>
    <property type="evidence" value="ECO:0007669"/>
    <property type="project" value="UniProtKB-SubCell"/>
</dbReference>
<feature type="transmembrane region" description="Helical" evidence="11">
    <location>
        <begin position="6"/>
        <end position="26"/>
    </location>
</feature>
<dbReference type="SUPFAM" id="SSF55874">
    <property type="entry name" value="ATPase domain of HSP90 chaperone/DNA topoisomerase II/histidine kinase"/>
    <property type="match status" value="1"/>
</dbReference>
<evidence type="ECO:0000256" key="10">
    <source>
        <dbReference type="ARBA" id="ARBA00023136"/>
    </source>
</evidence>
<dbReference type="InterPro" id="IPR005467">
    <property type="entry name" value="His_kinase_dom"/>
</dbReference>
<dbReference type="EMBL" id="CP036150">
    <property type="protein sequence ID" value="QEN08705.1"/>
    <property type="molecule type" value="Genomic_DNA"/>
</dbReference>
<feature type="domain" description="HAMP" evidence="13">
    <location>
        <begin position="249"/>
        <end position="304"/>
    </location>
</feature>
<organism evidence="14 15">
    <name type="scientific">Oceanispirochaeta crateris</name>
    <dbReference type="NCBI Taxonomy" id="2518645"/>
    <lineage>
        <taxon>Bacteria</taxon>
        <taxon>Pseudomonadati</taxon>
        <taxon>Spirochaetota</taxon>
        <taxon>Spirochaetia</taxon>
        <taxon>Spirochaetales</taxon>
        <taxon>Spirochaetaceae</taxon>
        <taxon>Oceanispirochaeta</taxon>
    </lineage>
</organism>
<evidence type="ECO:0000313" key="14">
    <source>
        <dbReference type="EMBL" id="QEN08705.1"/>
    </source>
</evidence>
<dbReference type="SUPFAM" id="SSF47384">
    <property type="entry name" value="Homodimeric domain of signal transducing histidine kinase"/>
    <property type="match status" value="1"/>
</dbReference>
<feature type="transmembrane region" description="Helical" evidence="11">
    <location>
        <begin position="232"/>
        <end position="251"/>
    </location>
</feature>
<dbReference type="CDD" id="cd00075">
    <property type="entry name" value="HATPase"/>
    <property type="match status" value="1"/>
</dbReference>
<dbReference type="AlphaFoldDB" id="A0A5C1QKM3"/>
<dbReference type="Proteomes" id="UP000324209">
    <property type="component" value="Chromosome"/>
</dbReference>
<dbReference type="InterPro" id="IPR004358">
    <property type="entry name" value="Sig_transdc_His_kin-like_C"/>
</dbReference>
<dbReference type="InterPro" id="IPR050428">
    <property type="entry name" value="TCS_sensor_his_kinase"/>
</dbReference>
<reference evidence="14 15" key="1">
    <citation type="submission" date="2019-02" db="EMBL/GenBank/DDBJ databases">
        <title>Complete Genome Sequence and Methylome Analysis of free living Spirochaetas.</title>
        <authorList>
            <person name="Fomenkov A."/>
            <person name="Dubinina G."/>
            <person name="Leshcheva N."/>
            <person name="Mikheeva N."/>
            <person name="Grabovich M."/>
            <person name="Vincze T."/>
            <person name="Roberts R.J."/>
        </authorList>
    </citation>
    <scope>NUCLEOTIDE SEQUENCE [LARGE SCALE GENOMIC DNA]</scope>
    <source>
        <strain evidence="14 15">K2</strain>
    </source>
</reference>
<dbReference type="InterPro" id="IPR003594">
    <property type="entry name" value="HATPase_dom"/>
</dbReference>
<keyword evidence="10 11" id="KW-0472">Membrane</keyword>